<evidence type="ECO:0000256" key="1">
    <source>
        <dbReference type="SAM" id="MobiDB-lite"/>
    </source>
</evidence>
<accession>A0A0F9SSI3</accession>
<sequence>MAFRRPRRQARYQKLLDAGFLRFEAYTLSRFTHTKEHFYKEMVKERKALLKDSKEKGISKKLFRKDWIKSALYERKGWLISTTAKTRRGLAGTPDPWALLKDSRERDVAKGDYIPDRHKKRDADGYRIHKGNMAAQRRRRRERQRGQRDE</sequence>
<comment type="caution">
    <text evidence="2">The sequence shown here is derived from an EMBL/GenBank/DDBJ whole genome shotgun (WGS) entry which is preliminary data.</text>
</comment>
<feature type="compositionally biased region" description="Basic and acidic residues" evidence="1">
    <location>
        <begin position="110"/>
        <end position="127"/>
    </location>
</feature>
<evidence type="ECO:0000313" key="2">
    <source>
        <dbReference type="EMBL" id="KKN65482.1"/>
    </source>
</evidence>
<organism evidence="2">
    <name type="scientific">marine sediment metagenome</name>
    <dbReference type="NCBI Taxonomy" id="412755"/>
    <lineage>
        <taxon>unclassified sequences</taxon>
        <taxon>metagenomes</taxon>
        <taxon>ecological metagenomes</taxon>
    </lineage>
</organism>
<dbReference type="AlphaFoldDB" id="A0A0F9SSI3"/>
<reference evidence="2" key="1">
    <citation type="journal article" date="2015" name="Nature">
        <title>Complex archaea that bridge the gap between prokaryotes and eukaryotes.</title>
        <authorList>
            <person name="Spang A."/>
            <person name="Saw J.H."/>
            <person name="Jorgensen S.L."/>
            <person name="Zaremba-Niedzwiedzka K."/>
            <person name="Martijn J."/>
            <person name="Lind A.E."/>
            <person name="van Eijk R."/>
            <person name="Schleper C."/>
            <person name="Guy L."/>
            <person name="Ettema T.J."/>
        </authorList>
    </citation>
    <scope>NUCLEOTIDE SEQUENCE</scope>
</reference>
<gene>
    <name evidence="2" type="ORF">LCGC14_0480860</name>
</gene>
<feature type="region of interest" description="Disordered" evidence="1">
    <location>
        <begin position="110"/>
        <end position="150"/>
    </location>
</feature>
<name>A0A0F9SSI3_9ZZZZ</name>
<protein>
    <submittedName>
        <fullName evidence="2">Uncharacterized protein</fullName>
    </submittedName>
</protein>
<dbReference type="EMBL" id="LAZR01000523">
    <property type="protein sequence ID" value="KKN65482.1"/>
    <property type="molecule type" value="Genomic_DNA"/>
</dbReference>
<proteinExistence type="predicted"/>